<keyword evidence="1" id="KW-0732">Signal</keyword>
<evidence type="ECO:0000313" key="2">
    <source>
        <dbReference type="EMBL" id="KAK4504601.1"/>
    </source>
</evidence>
<gene>
    <name evidence="2" type="ORF">PRZ48_005517</name>
</gene>
<keyword evidence="3" id="KW-1185">Reference proteome</keyword>
<reference evidence="2 3" key="1">
    <citation type="journal article" date="2023" name="G3 (Bethesda)">
        <title>A chromosome-level genome assembly of Zasmidium syzygii isolated from banana leaves.</title>
        <authorList>
            <person name="van Westerhoven A.C."/>
            <person name="Mehrabi R."/>
            <person name="Talebi R."/>
            <person name="Steentjes M.B.F."/>
            <person name="Corcolon B."/>
            <person name="Chong P.A."/>
            <person name="Kema G.H.J."/>
            <person name="Seidl M.F."/>
        </authorList>
    </citation>
    <scope>NUCLEOTIDE SEQUENCE [LARGE SCALE GENOMIC DNA]</scope>
    <source>
        <strain evidence="2 3">P124</strain>
    </source>
</reference>
<evidence type="ECO:0000313" key="3">
    <source>
        <dbReference type="Proteomes" id="UP001305779"/>
    </source>
</evidence>
<comment type="caution">
    <text evidence="2">The sequence shown here is derived from an EMBL/GenBank/DDBJ whole genome shotgun (WGS) entry which is preliminary data.</text>
</comment>
<proteinExistence type="predicted"/>
<dbReference type="Proteomes" id="UP001305779">
    <property type="component" value="Unassembled WGS sequence"/>
</dbReference>
<organism evidence="2 3">
    <name type="scientific">Zasmidium cellare</name>
    <name type="common">Wine cellar mold</name>
    <name type="synonym">Racodium cellare</name>
    <dbReference type="NCBI Taxonomy" id="395010"/>
    <lineage>
        <taxon>Eukaryota</taxon>
        <taxon>Fungi</taxon>
        <taxon>Dikarya</taxon>
        <taxon>Ascomycota</taxon>
        <taxon>Pezizomycotina</taxon>
        <taxon>Dothideomycetes</taxon>
        <taxon>Dothideomycetidae</taxon>
        <taxon>Mycosphaerellales</taxon>
        <taxon>Mycosphaerellaceae</taxon>
        <taxon>Zasmidium</taxon>
    </lineage>
</organism>
<accession>A0ABR0ESK8</accession>
<evidence type="ECO:0000256" key="1">
    <source>
        <dbReference type="SAM" id="SignalP"/>
    </source>
</evidence>
<dbReference type="EMBL" id="JAXOVC010000003">
    <property type="protein sequence ID" value="KAK4504601.1"/>
    <property type="molecule type" value="Genomic_DNA"/>
</dbReference>
<feature type="signal peptide" evidence="1">
    <location>
        <begin position="1"/>
        <end position="15"/>
    </location>
</feature>
<sequence>MITLLLLHLTSHALGQSLEFFSGSQCTGADQQIISPAEVGQCYSIPADVGGIEMTQMQGTTSFQTFQGGLCTTAYGIYETNKTCVPIEGENITGVAFGGVGGGIKRAKHLELHERDHFLDTDEEHGLMKLQGELEERATLTLLVFSVGAGFVFGGLNGVATSCIGGDYSSPRQATATGISCVINVLQVAFGAWLSARTHAGIAAELLSLSGAKRDGSRSIEFEHEFGTGLMYQHPAYNGTFMTRENPAHIYLNKDDPSTHHIYYKHGNRHTVRKGVGYNIDPTIQHSKRSDPRLDIYYDWETDDVNSNPTQSDTGTLAQDYVTWMQNNPDYDEACVAVCNGGTISQGPAPQNAI</sequence>
<protein>
    <submittedName>
        <fullName evidence="2">Uncharacterized protein</fullName>
    </submittedName>
</protein>
<name>A0ABR0ESK8_ZASCE</name>
<feature type="chain" id="PRO_5045711829" evidence="1">
    <location>
        <begin position="16"/>
        <end position="354"/>
    </location>
</feature>